<organism evidence="1 2">
    <name type="scientific">Crucibulum laeve</name>
    <dbReference type="NCBI Taxonomy" id="68775"/>
    <lineage>
        <taxon>Eukaryota</taxon>
        <taxon>Fungi</taxon>
        <taxon>Dikarya</taxon>
        <taxon>Basidiomycota</taxon>
        <taxon>Agaricomycotina</taxon>
        <taxon>Agaricomycetes</taxon>
        <taxon>Agaricomycetidae</taxon>
        <taxon>Agaricales</taxon>
        <taxon>Agaricineae</taxon>
        <taxon>Nidulariaceae</taxon>
        <taxon>Crucibulum</taxon>
    </lineage>
</organism>
<evidence type="ECO:0000313" key="2">
    <source>
        <dbReference type="Proteomes" id="UP000308652"/>
    </source>
</evidence>
<reference evidence="1 2" key="1">
    <citation type="journal article" date="2019" name="Nat. Ecol. Evol.">
        <title>Megaphylogeny resolves global patterns of mushroom evolution.</title>
        <authorList>
            <person name="Varga T."/>
            <person name="Krizsan K."/>
            <person name="Foldi C."/>
            <person name="Dima B."/>
            <person name="Sanchez-Garcia M."/>
            <person name="Sanchez-Ramirez S."/>
            <person name="Szollosi G.J."/>
            <person name="Szarkandi J.G."/>
            <person name="Papp V."/>
            <person name="Albert L."/>
            <person name="Andreopoulos W."/>
            <person name="Angelini C."/>
            <person name="Antonin V."/>
            <person name="Barry K.W."/>
            <person name="Bougher N.L."/>
            <person name="Buchanan P."/>
            <person name="Buyck B."/>
            <person name="Bense V."/>
            <person name="Catcheside P."/>
            <person name="Chovatia M."/>
            <person name="Cooper J."/>
            <person name="Damon W."/>
            <person name="Desjardin D."/>
            <person name="Finy P."/>
            <person name="Geml J."/>
            <person name="Haridas S."/>
            <person name="Hughes K."/>
            <person name="Justo A."/>
            <person name="Karasinski D."/>
            <person name="Kautmanova I."/>
            <person name="Kiss B."/>
            <person name="Kocsube S."/>
            <person name="Kotiranta H."/>
            <person name="LaButti K.M."/>
            <person name="Lechner B.E."/>
            <person name="Liimatainen K."/>
            <person name="Lipzen A."/>
            <person name="Lukacs Z."/>
            <person name="Mihaltcheva S."/>
            <person name="Morgado L.N."/>
            <person name="Niskanen T."/>
            <person name="Noordeloos M.E."/>
            <person name="Ohm R.A."/>
            <person name="Ortiz-Santana B."/>
            <person name="Ovrebo C."/>
            <person name="Racz N."/>
            <person name="Riley R."/>
            <person name="Savchenko A."/>
            <person name="Shiryaev A."/>
            <person name="Soop K."/>
            <person name="Spirin V."/>
            <person name="Szebenyi C."/>
            <person name="Tomsovsky M."/>
            <person name="Tulloss R.E."/>
            <person name="Uehling J."/>
            <person name="Grigoriev I.V."/>
            <person name="Vagvolgyi C."/>
            <person name="Papp T."/>
            <person name="Martin F.M."/>
            <person name="Miettinen O."/>
            <person name="Hibbett D.S."/>
            <person name="Nagy L.G."/>
        </authorList>
    </citation>
    <scope>NUCLEOTIDE SEQUENCE [LARGE SCALE GENOMIC DNA]</scope>
    <source>
        <strain evidence="1 2">CBS 166.37</strain>
    </source>
</reference>
<evidence type="ECO:0000313" key="1">
    <source>
        <dbReference type="EMBL" id="TFK44209.1"/>
    </source>
</evidence>
<name>A0A5C3MFL7_9AGAR</name>
<gene>
    <name evidence="1" type="ORF">BDQ12DRAFT_672570</name>
</gene>
<dbReference type="EMBL" id="ML213590">
    <property type="protein sequence ID" value="TFK44209.1"/>
    <property type="molecule type" value="Genomic_DNA"/>
</dbReference>
<proteinExistence type="predicted"/>
<protein>
    <submittedName>
        <fullName evidence="1">Uncharacterized protein</fullName>
    </submittedName>
</protein>
<dbReference type="OrthoDB" id="2016285at2759"/>
<dbReference type="Proteomes" id="UP000308652">
    <property type="component" value="Unassembled WGS sequence"/>
</dbReference>
<accession>A0A5C3MFL7</accession>
<dbReference type="AlphaFoldDB" id="A0A5C3MFL7"/>
<sequence length="76" mass="8745">MEFWETLKVLCSRKVLLRVLVLNSRYYTQNFAGTVRCKSSRTIIHTLVKSFGSCRAFHDIFGELSGENTIPNSSTW</sequence>
<keyword evidence="2" id="KW-1185">Reference proteome</keyword>